<feature type="transmembrane region" description="Helical" evidence="7">
    <location>
        <begin position="231"/>
        <end position="253"/>
    </location>
</feature>
<dbReference type="Proteomes" id="UP000294847">
    <property type="component" value="Chromosome 2"/>
</dbReference>
<organism evidence="8 9">
    <name type="scientific">Pyricularia oryzae</name>
    <name type="common">Rice blast fungus</name>
    <name type="synonym">Magnaporthe oryzae</name>
    <dbReference type="NCBI Taxonomy" id="318829"/>
    <lineage>
        <taxon>Eukaryota</taxon>
        <taxon>Fungi</taxon>
        <taxon>Dikarya</taxon>
        <taxon>Ascomycota</taxon>
        <taxon>Pezizomycotina</taxon>
        <taxon>Sordariomycetes</taxon>
        <taxon>Sordariomycetidae</taxon>
        <taxon>Magnaporthales</taxon>
        <taxon>Pyriculariaceae</taxon>
        <taxon>Pyricularia</taxon>
    </lineage>
</organism>
<dbReference type="PANTHER" id="PTHR23501:SF12">
    <property type="entry name" value="MAJOR FACILITATOR SUPERFAMILY (MFS) PROFILE DOMAIN-CONTAINING PROTEIN-RELATED"/>
    <property type="match status" value="1"/>
</dbReference>
<evidence type="ECO:0000313" key="9">
    <source>
        <dbReference type="Proteomes" id="UP000294847"/>
    </source>
</evidence>
<reference evidence="8 9" key="1">
    <citation type="journal article" date="2019" name="Mol. Biol. Evol.">
        <title>Blast fungal genomes show frequent chromosomal changes, gene gains and losses, and effector gene turnover.</title>
        <authorList>
            <person name="Gomez Luciano L.B."/>
            <person name="Jason Tsai I."/>
            <person name="Chuma I."/>
            <person name="Tosa Y."/>
            <person name="Chen Y.H."/>
            <person name="Li J.Y."/>
            <person name="Li M.Y."/>
            <person name="Jade Lu M.Y."/>
            <person name="Nakayashiki H."/>
            <person name="Li W.H."/>
        </authorList>
    </citation>
    <scope>NUCLEOTIDE SEQUENCE [LARGE SCALE GENOMIC DNA]</scope>
    <source>
        <strain evidence="8">MZ5-1-6</strain>
    </source>
</reference>
<evidence type="ECO:0000256" key="7">
    <source>
        <dbReference type="SAM" id="Phobius"/>
    </source>
</evidence>
<keyword evidence="4 7" id="KW-0812">Transmembrane</keyword>
<evidence type="ECO:0000256" key="1">
    <source>
        <dbReference type="ARBA" id="ARBA00004141"/>
    </source>
</evidence>
<evidence type="ECO:0000256" key="4">
    <source>
        <dbReference type="ARBA" id="ARBA00022692"/>
    </source>
</evidence>
<feature type="transmembrane region" description="Helical" evidence="7">
    <location>
        <begin position="139"/>
        <end position="157"/>
    </location>
</feature>
<feature type="transmembrane region" description="Helical" evidence="7">
    <location>
        <begin position="381"/>
        <end position="399"/>
    </location>
</feature>
<comment type="similarity">
    <text evidence="2">Belongs to the major facilitator superfamily. TCR/Tet family.</text>
</comment>
<comment type="subcellular location">
    <subcellularLocation>
        <location evidence="1">Membrane</location>
        <topology evidence="1">Multi-pass membrane protein</topology>
    </subcellularLocation>
</comment>
<gene>
    <name evidence="8" type="ORF">PoMZ_00054</name>
</gene>
<dbReference type="InterPro" id="IPR036259">
    <property type="entry name" value="MFS_trans_sf"/>
</dbReference>
<feature type="transmembrane region" description="Helical" evidence="7">
    <location>
        <begin position="557"/>
        <end position="575"/>
    </location>
</feature>
<dbReference type="EMBL" id="CP034205">
    <property type="protein sequence ID" value="QBZ55161.1"/>
    <property type="molecule type" value="Genomic_DNA"/>
</dbReference>
<feature type="transmembrane region" description="Helical" evidence="7">
    <location>
        <begin position="301"/>
        <end position="323"/>
    </location>
</feature>
<dbReference type="InterPro" id="IPR011701">
    <property type="entry name" value="MFS"/>
</dbReference>
<keyword evidence="5 7" id="KW-1133">Transmembrane helix</keyword>
<dbReference type="Gene3D" id="1.20.1250.20">
    <property type="entry name" value="MFS general substrate transporter like domains"/>
    <property type="match status" value="2"/>
</dbReference>
<feature type="transmembrane region" description="Helical" evidence="7">
    <location>
        <begin position="406"/>
        <end position="427"/>
    </location>
</feature>
<keyword evidence="3" id="KW-0813">Transport</keyword>
<dbReference type="SUPFAM" id="SSF103473">
    <property type="entry name" value="MFS general substrate transporter"/>
    <property type="match status" value="1"/>
</dbReference>
<feature type="transmembrane region" description="Helical" evidence="7">
    <location>
        <begin position="269"/>
        <end position="289"/>
    </location>
</feature>
<evidence type="ECO:0000256" key="6">
    <source>
        <dbReference type="ARBA" id="ARBA00023136"/>
    </source>
</evidence>
<feature type="transmembrane region" description="Helical" evidence="7">
    <location>
        <begin position="343"/>
        <end position="361"/>
    </location>
</feature>
<feature type="transmembrane region" description="Helical" evidence="7">
    <location>
        <begin position="472"/>
        <end position="497"/>
    </location>
</feature>
<evidence type="ECO:0000313" key="8">
    <source>
        <dbReference type="EMBL" id="QBZ55161.1"/>
    </source>
</evidence>
<feature type="transmembrane region" description="Helical" evidence="7">
    <location>
        <begin position="107"/>
        <end position="127"/>
    </location>
</feature>
<sequence length="593" mass="63703">MEQPQGPPATSQGQMYTLNSQTGSVRELFGQLPAGQEAQPHVMSSASSFHEKPAENRMLALRKTWPAYKWPVVQLINFVNAMLLGYDVSNVANIQAPIVDAFGRVELLTWVAIGYTAVNACVVPLCRRLYIFGDARWHFYVYAVIWMVGAAVAGAASSMDAVVVGRAIIGIGGAGLYQGIMFYNYTFSTPLEATRGQALVGVGFAIGLLLGPIIGGAFAENQSATWRWAMYINIPVLVALCIGWIFFLPALYLGQVTGRPAPRLRDVDVLGWVLHSAFSLMLCSSLIFSGSRWEWGSTSCIAAWIMTVVLFTVYATQQGFCIFTTPEDRIFPVGVFRERTSALLVVCVAMAAAAYGISLYYTPLFFAFTHGADPLQAGVDLMPFIGTFVGTTILANLLLPRLKMYAPLYVLGGGIIVVGSALQTLVAVDDPKPLVLGKLAIVGAGLGLVFQTGGSVLKAVAAGDAVREGEYITAFVTLQMSGVALFTSVGGCIFQNLGVRYVREAIERFTEGRLIPDDESVRRALAGLGGDLLGGRAPPAELRRQIAEAVTEVIGKLYFIVVAGGAAILICGCLMRWERLDFTPVDEAKEGEA</sequence>
<feature type="transmembrane region" description="Helical" evidence="7">
    <location>
        <begin position="198"/>
        <end position="219"/>
    </location>
</feature>
<proteinExistence type="inferred from homology"/>
<dbReference type="AlphaFoldDB" id="A0A4P7N2H5"/>
<dbReference type="GO" id="GO:0022857">
    <property type="term" value="F:transmembrane transporter activity"/>
    <property type="evidence" value="ECO:0007669"/>
    <property type="project" value="InterPro"/>
</dbReference>
<dbReference type="PANTHER" id="PTHR23501">
    <property type="entry name" value="MAJOR FACILITATOR SUPERFAMILY"/>
    <property type="match status" value="1"/>
</dbReference>
<accession>A0A4P7N2H5</accession>
<dbReference type="GO" id="GO:0005886">
    <property type="term" value="C:plasma membrane"/>
    <property type="evidence" value="ECO:0007669"/>
    <property type="project" value="TreeGrafter"/>
</dbReference>
<dbReference type="Pfam" id="PF07690">
    <property type="entry name" value="MFS_1"/>
    <property type="match status" value="1"/>
</dbReference>
<evidence type="ECO:0000256" key="3">
    <source>
        <dbReference type="ARBA" id="ARBA00022448"/>
    </source>
</evidence>
<evidence type="ECO:0000256" key="2">
    <source>
        <dbReference type="ARBA" id="ARBA00007520"/>
    </source>
</evidence>
<evidence type="ECO:0008006" key="10">
    <source>
        <dbReference type="Google" id="ProtNLM"/>
    </source>
</evidence>
<evidence type="ECO:0000256" key="5">
    <source>
        <dbReference type="ARBA" id="ARBA00022989"/>
    </source>
</evidence>
<feature type="transmembrane region" description="Helical" evidence="7">
    <location>
        <begin position="163"/>
        <end position="186"/>
    </location>
</feature>
<protein>
    <recommendedName>
        <fullName evidence="10">Major facilitator superfamily (MFS) profile domain-containing protein</fullName>
    </recommendedName>
</protein>
<keyword evidence="6 7" id="KW-0472">Membrane</keyword>
<name>A0A4P7N2H5_PYROR</name>